<dbReference type="Pfam" id="PF17647">
    <property type="entry name" value="DUF5518"/>
    <property type="match status" value="1"/>
</dbReference>
<accession>A0A2A2H531</accession>
<feature type="transmembrane region" description="Helical" evidence="1">
    <location>
        <begin position="101"/>
        <end position="124"/>
    </location>
</feature>
<gene>
    <name evidence="2" type="ORF">ASJ80_06665</name>
</gene>
<keyword evidence="1" id="KW-1133">Transmembrane helix</keyword>
<reference evidence="2 3" key="1">
    <citation type="journal article" date="2017" name="BMC Genomics">
        <title>Genomic analysis of methanogenic archaea reveals a shift towards energy conservation.</title>
        <authorList>
            <person name="Gilmore S.P."/>
            <person name="Henske J.K."/>
            <person name="Sexton J.A."/>
            <person name="Solomon K.V."/>
            <person name="Seppala S."/>
            <person name="Yoo J.I."/>
            <person name="Huyett L.M."/>
            <person name="Pressman A."/>
            <person name="Cogan J.Z."/>
            <person name="Kivenson V."/>
            <person name="Peng X."/>
            <person name="Tan Y."/>
            <person name="Valentine D.L."/>
            <person name="O'Malley M.A."/>
        </authorList>
    </citation>
    <scope>NUCLEOTIDE SEQUENCE [LARGE SCALE GENOMIC DNA]</scope>
    <source>
        <strain evidence="2 3">M.o.H.</strain>
    </source>
</reference>
<dbReference type="EMBL" id="LMVM01000023">
    <property type="protein sequence ID" value="PAV04508.1"/>
    <property type="molecule type" value="Genomic_DNA"/>
</dbReference>
<evidence type="ECO:0000256" key="1">
    <source>
        <dbReference type="SAM" id="Phobius"/>
    </source>
</evidence>
<sequence length="126" mass="13033">MDWKIIGISALINAIITSVLSLIFFPLAFLGPIIGGFLASYPSQGFEDYEGMDEKDGAVVGAISGLIGGLIITLILVLGFGNISAVGLKIGLDNVLTTGYIVLQLSIVISLVLSLIGGVIGVVVKR</sequence>
<proteinExistence type="predicted"/>
<evidence type="ECO:0008006" key="4">
    <source>
        <dbReference type="Google" id="ProtNLM"/>
    </source>
</evidence>
<dbReference type="Proteomes" id="UP000217784">
    <property type="component" value="Unassembled WGS sequence"/>
</dbReference>
<dbReference type="InterPro" id="IPR040493">
    <property type="entry name" value="DUF5518"/>
</dbReference>
<name>A0A2A2H531_METBR</name>
<dbReference type="RefSeq" id="WP_069582796.1">
    <property type="nucleotide sequence ID" value="NZ_LMVM01000023.1"/>
</dbReference>
<dbReference type="AlphaFoldDB" id="A0A2A2H531"/>
<keyword evidence="1" id="KW-0812">Transmembrane</keyword>
<organism evidence="2 3">
    <name type="scientific">Methanobacterium bryantii</name>
    <dbReference type="NCBI Taxonomy" id="2161"/>
    <lineage>
        <taxon>Archaea</taxon>
        <taxon>Methanobacteriati</taxon>
        <taxon>Methanobacteriota</taxon>
        <taxon>Methanomada group</taxon>
        <taxon>Methanobacteria</taxon>
        <taxon>Methanobacteriales</taxon>
        <taxon>Methanobacteriaceae</taxon>
        <taxon>Methanobacterium</taxon>
    </lineage>
</organism>
<feature type="transmembrane region" description="Helical" evidence="1">
    <location>
        <begin position="59"/>
        <end position="81"/>
    </location>
</feature>
<keyword evidence="1" id="KW-0472">Membrane</keyword>
<protein>
    <recommendedName>
        <fullName evidence="4">DUF5518 domain-containing protein</fullName>
    </recommendedName>
</protein>
<comment type="caution">
    <text evidence="2">The sequence shown here is derived from an EMBL/GenBank/DDBJ whole genome shotgun (WGS) entry which is preliminary data.</text>
</comment>
<evidence type="ECO:0000313" key="3">
    <source>
        <dbReference type="Proteomes" id="UP000217784"/>
    </source>
</evidence>
<feature type="transmembrane region" description="Helical" evidence="1">
    <location>
        <begin position="6"/>
        <end position="39"/>
    </location>
</feature>
<dbReference type="OrthoDB" id="71597at2157"/>
<keyword evidence="3" id="KW-1185">Reference proteome</keyword>
<evidence type="ECO:0000313" key="2">
    <source>
        <dbReference type="EMBL" id="PAV04508.1"/>
    </source>
</evidence>